<evidence type="ECO:0000313" key="2">
    <source>
        <dbReference type="EMBL" id="RCS41322.1"/>
    </source>
</evidence>
<protein>
    <submittedName>
        <fullName evidence="2">Carboxypeptidase regulatory-like domain-containing protein</fullName>
    </submittedName>
</protein>
<feature type="signal peptide" evidence="1">
    <location>
        <begin position="1"/>
        <end position="21"/>
    </location>
</feature>
<dbReference type="EMBL" id="QPEX01000045">
    <property type="protein sequence ID" value="RCS41322.1"/>
    <property type="molecule type" value="Genomic_DNA"/>
</dbReference>
<dbReference type="RefSeq" id="WP_114372407.1">
    <property type="nucleotide sequence ID" value="NZ_QPEX01000045.1"/>
</dbReference>
<name>A0A368KNA1_9BACT</name>
<sequence>MKLNNLALLLLAATTLPGCFGGNQSYDTIETFPVAGTVQINGVPARGALIRFWPKQEQAGVKYPITPSGRVDAQGNYQLTSYEGPDGAPPGDYSITITWPDPDWRPPGGGMPPPPPDRLQGKFADQSNAIRDFTVVAGENKVEPIILNDVKILKGSKLPSASH</sequence>
<reference evidence="2 3" key="1">
    <citation type="submission" date="2018-07" db="EMBL/GenBank/DDBJ databases">
        <title>Comparative genomes isolates from brazilian mangrove.</title>
        <authorList>
            <person name="De Araujo J.E."/>
            <person name="Taketani R.G."/>
            <person name="Silva M.C.P."/>
            <person name="Lourenco M.V."/>
            <person name="Oliveira V.M."/>
            <person name="Andreote F.D."/>
        </authorList>
    </citation>
    <scope>NUCLEOTIDE SEQUENCE [LARGE SCALE GENOMIC DNA]</scope>
    <source>
        <strain evidence="2 3">HEX PRIS-MGV</strain>
    </source>
</reference>
<organism evidence="2 3">
    <name type="scientific">Bremerella cremea</name>
    <dbReference type="NCBI Taxonomy" id="1031537"/>
    <lineage>
        <taxon>Bacteria</taxon>
        <taxon>Pseudomonadati</taxon>
        <taxon>Planctomycetota</taxon>
        <taxon>Planctomycetia</taxon>
        <taxon>Pirellulales</taxon>
        <taxon>Pirellulaceae</taxon>
        <taxon>Bremerella</taxon>
    </lineage>
</organism>
<dbReference type="AlphaFoldDB" id="A0A368KNA1"/>
<proteinExistence type="predicted"/>
<gene>
    <name evidence="2" type="ORF">DTL42_22415</name>
</gene>
<evidence type="ECO:0000313" key="3">
    <source>
        <dbReference type="Proteomes" id="UP000253562"/>
    </source>
</evidence>
<keyword evidence="1" id="KW-0732">Signal</keyword>
<feature type="chain" id="PRO_5016736118" evidence="1">
    <location>
        <begin position="22"/>
        <end position="163"/>
    </location>
</feature>
<keyword evidence="2" id="KW-0378">Hydrolase</keyword>
<dbReference type="GO" id="GO:0004180">
    <property type="term" value="F:carboxypeptidase activity"/>
    <property type="evidence" value="ECO:0007669"/>
    <property type="project" value="UniProtKB-KW"/>
</dbReference>
<comment type="caution">
    <text evidence="2">The sequence shown here is derived from an EMBL/GenBank/DDBJ whole genome shotgun (WGS) entry which is preliminary data.</text>
</comment>
<keyword evidence="2" id="KW-0121">Carboxypeptidase</keyword>
<evidence type="ECO:0000256" key="1">
    <source>
        <dbReference type="SAM" id="SignalP"/>
    </source>
</evidence>
<dbReference type="Proteomes" id="UP000253562">
    <property type="component" value="Unassembled WGS sequence"/>
</dbReference>
<dbReference type="OrthoDB" id="285058at2"/>
<keyword evidence="2" id="KW-0645">Protease</keyword>
<accession>A0A368KNA1</accession>